<dbReference type="Pfam" id="PF00817">
    <property type="entry name" value="IMS"/>
    <property type="match status" value="1"/>
</dbReference>
<dbReference type="Gene3D" id="3.40.1170.60">
    <property type="match status" value="1"/>
</dbReference>
<proteinExistence type="predicted"/>
<name>A0A0F9G7E9_9ZZZZ</name>
<accession>A0A0F9G7E9</accession>
<dbReference type="InterPro" id="IPR001126">
    <property type="entry name" value="UmuC"/>
</dbReference>
<dbReference type="GO" id="GO:0006281">
    <property type="term" value="P:DNA repair"/>
    <property type="evidence" value="ECO:0007669"/>
    <property type="project" value="InterPro"/>
</dbReference>
<dbReference type="PROSITE" id="PS50173">
    <property type="entry name" value="UMUC"/>
    <property type="match status" value="1"/>
</dbReference>
<dbReference type="EMBL" id="LAZR01018874">
    <property type="protein sequence ID" value="KKL94638.1"/>
    <property type="molecule type" value="Genomic_DNA"/>
</dbReference>
<evidence type="ECO:0000313" key="2">
    <source>
        <dbReference type="EMBL" id="KKL94638.1"/>
    </source>
</evidence>
<feature type="domain" description="UmuC" evidence="1">
    <location>
        <begin position="3"/>
        <end position="107"/>
    </location>
</feature>
<gene>
    <name evidence="2" type="ORF">LCGC14_1862710</name>
</gene>
<dbReference type="AlphaFoldDB" id="A0A0F9G7E9"/>
<evidence type="ECO:0000259" key="1">
    <source>
        <dbReference type="PROSITE" id="PS50173"/>
    </source>
</evidence>
<dbReference type="SUPFAM" id="SSF56672">
    <property type="entry name" value="DNA/RNA polymerases"/>
    <property type="match status" value="1"/>
</dbReference>
<sequence length="122" mass="13458">MRIACLHIPRFAVEVERQRRNDLAVRLILIGDAAVFDCSLGAEASAVRRGMRMSEAIGLCHRAVVLPPDLPHYQRRFDEMLDFLDGFSPEVEEGGLGTAYLSLDGLSVDPQPFAEGLIAPLH</sequence>
<reference evidence="2" key="1">
    <citation type="journal article" date="2015" name="Nature">
        <title>Complex archaea that bridge the gap between prokaryotes and eukaryotes.</title>
        <authorList>
            <person name="Spang A."/>
            <person name="Saw J.H."/>
            <person name="Jorgensen S.L."/>
            <person name="Zaremba-Niedzwiedzka K."/>
            <person name="Martijn J."/>
            <person name="Lind A.E."/>
            <person name="van Eijk R."/>
            <person name="Schleper C."/>
            <person name="Guy L."/>
            <person name="Ettema T.J."/>
        </authorList>
    </citation>
    <scope>NUCLEOTIDE SEQUENCE</scope>
</reference>
<protein>
    <recommendedName>
        <fullName evidence="1">UmuC domain-containing protein</fullName>
    </recommendedName>
</protein>
<comment type="caution">
    <text evidence="2">The sequence shown here is derived from an EMBL/GenBank/DDBJ whole genome shotgun (WGS) entry which is preliminary data.</text>
</comment>
<feature type="non-terminal residue" evidence="2">
    <location>
        <position position="122"/>
    </location>
</feature>
<dbReference type="InterPro" id="IPR043502">
    <property type="entry name" value="DNA/RNA_pol_sf"/>
</dbReference>
<organism evidence="2">
    <name type="scientific">marine sediment metagenome</name>
    <dbReference type="NCBI Taxonomy" id="412755"/>
    <lineage>
        <taxon>unclassified sequences</taxon>
        <taxon>metagenomes</taxon>
        <taxon>ecological metagenomes</taxon>
    </lineage>
</organism>